<evidence type="ECO:0000313" key="17">
    <source>
        <dbReference type="Proteomes" id="UP000315995"/>
    </source>
</evidence>
<organism evidence="16 17">
    <name type="scientific">Persicimonas caeni</name>
    <dbReference type="NCBI Taxonomy" id="2292766"/>
    <lineage>
        <taxon>Bacteria</taxon>
        <taxon>Deltaproteobacteria</taxon>
        <taxon>Bradymonadales</taxon>
        <taxon>Bradymonadaceae</taxon>
        <taxon>Persicimonas</taxon>
    </lineage>
</organism>
<dbReference type="InterPro" id="IPR004504">
    <property type="entry name" value="DNA_repair_RadA"/>
</dbReference>
<keyword evidence="3 11" id="KW-0227">DNA damage</keyword>
<keyword evidence="9 11" id="KW-0238">DNA-binding</keyword>
<keyword evidence="1 11" id="KW-0479">Metal-binding</keyword>
<feature type="region of interest" description="Lon-protease-like" evidence="11">
    <location>
        <begin position="357"/>
        <end position="473"/>
    </location>
</feature>
<evidence type="ECO:0000313" key="16">
    <source>
        <dbReference type="EMBL" id="QDG49874.1"/>
    </source>
</evidence>
<dbReference type="GO" id="GO:0000725">
    <property type="term" value="P:recombinational repair"/>
    <property type="evidence" value="ECO:0007669"/>
    <property type="project" value="UniProtKB-UniRule"/>
</dbReference>
<dbReference type="GO" id="GO:0016787">
    <property type="term" value="F:hydrolase activity"/>
    <property type="evidence" value="ECO:0007669"/>
    <property type="project" value="UniProtKB-KW"/>
</dbReference>
<dbReference type="Gene3D" id="3.30.230.10">
    <property type="match status" value="1"/>
</dbReference>
<evidence type="ECO:0000259" key="15">
    <source>
        <dbReference type="PROSITE" id="PS50162"/>
    </source>
</evidence>
<evidence type="ECO:0000256" key="10">
    <source>
        <dbReference type="ARBA" id="ARBA00023204"/>
    </source>
</evidence>
<evidence type="ECO:0000256" key="4">
    <source>
        <dbReference type="ARBA" id="ARBA00022771"/>
    </source>
</evidence>
<dbReference type="Pfam" id="PF13481">
    <property type="entry name" value="AAA_25"/>
    <property type="match status" value="1"/>
</dbReference>
<dbReference type="HAMAP" id="MF_01498">
    <property type="entry name" value="RadA_bact"/>
    <property type="match status" value="1"/>
</dbReference>
<dbReference type="EMBL" id="CP041186">
    <property type="protein sequence ID" value="QDG49874.1"/>
    <property type="molecule type" value="Genomic_DNA"/>
</dbReference>
<dbReference type="Proteomes" id="UP000315995">
    <property type="component" value="Chromosome"/>
</dbReference>
<dbReference type="PANTHER" id="PTHR32472">
    <property type="entry name" value="DNA REPAIR PROTEIN RADA"/>
    <property type="match status" value="1"/>
</dbReference>
<dbReference type="OrthoDB" id="9803906at2"/>
<gene>
    <name evidence="11 16" type="primary">radA</name>
    <name evidence="16" type="ORF">FIV42_03695</name>
</gene>
<accession>A0A4Y6PNL1</accession>
<accession>A0A5B8XZI4</accession>
<dbReference type="Gene3D" id="3.40.50.300">
    <property type="entry name" value="P-loop containing nucleotide triphosphate hydrolases"/>
    <property type="match status" value="1"/>
</dbReference>
<dbReference type="RefSeq" id="WP_141196371.1">
    <property type="nucleotide sequence ID" value="NZ_CP041186.1"/>
</dbReference>
<evidence type="ECO:0000256" key="1">
    <source>
        <dbReference type="ARBA" id="ARBA00022723"/>
    </source>
</evidence>
<dbReference type="GO" id="GO:0005524">
    <property type="term" value="F:ATP binding"/>
    <property type="evidence" value="ECO:0007669"/>
    <property type="project" value="UniProtKB-UniRule"/>
</dbReference>
<dbReference type="InterPro" id="IPR020568">
    <property type="entry name" value="Ribosomal_Su5_D2-typ_SF"/>
</dbReference>
<dbReference type="CDD" id="cd01121">
    <property type="entry name" value="RadA_SMS_N"/>
    <property type="match status" value="1"/>
</dbReference>
<dbReference type="InterPro" id="IPR027417">
    <property type="entry name" value="P-loop_NTPase"/>
</dbReference>
<dbReference type="SUPFAM" id="SSF54211">
    <property type="entry name" value="Ribosomal protein S5 domain 2-like"/>
    <property type="match status" value="1"/>
</dbReference>
<evidence type="ECO:0000256" key="3">
    <source>
        <dbReference type="ARBA" id="ARBA00022763"/>
    </source>
</evidence>
<feature type="compositionally biased region" description="Low complexity" evidence="14">
    <location>
        <begin position="45"/>
        <end position="58"/>
    </location>
</feature>
<sequence>MAKPRTIYVCQSCGHEHHKWGGKCKGCDEWNTLVEEIRGGDNDKPSGGSAKAGYGAEGGAEPVRMSEVEFTDENRVHSGISEFDRVLGGGFVPGSVVLLGGDPGIGKSTLSLQVAGHFAERELDVLYVSGEESLSQLRMRAERLTIDADNVWVVGETILERAEKRLRDKKPDLFVVDSIQTLSTERLTSSPGSVAQLREVTSALTQLAKGLNIPTVLIGHVTKEGAIAGPKVLEHMVDTVLYFEGQPGMNYRVLRAVKNRYGSTNEIGVFEMRGSGLHEVLNPSAMFLAERPEKASGSAVVPIVEGTRPLLVEIQALVSPSNYGPPRITSIGVDQNRVMLLLNIIEKRTGLKVAGHDVFVNVAGGARVSEPAADLGIAVAILSSYLDRGVPSNTVAFGEVGLTGEVRAVTQALARLGEAKKLGFERGVLPRGNVSEIEEVSTPDNTPFAGFKLDFARTLADVIRAVFGKDVLS</sequence>
<dbReference type="SMART" id="SM00382">
    <property type="entry name" value="AAA"/>
    <property type="match status" value="1"/>
</dbReference>
<protein>
    <recommendedName>
        <fullName evidence="11 12">DNA repair protein RadA</fullName>
    </recommendedName>
</protein>
<dbReference type="GO" id="GO:0005829">
    <property type="term" value="C:cytosol"/>
    <property type="evidence" value="ECO:0007669"/>
    <property type="project" value="TreeGrafter"/>
</dbReference>
<keyword evidence="5" id="KW-0378">Hydrolase</keyword>
<comment type="function">
    <text evidence="11">Plays a role in repairing double-strand DNA breaks, probably involving stabilizing or processing branched DNA or blocked replication forks.</text>
</comment>
<keyword evidence="2 11" id="KW-0547">Nucleotide-binding</keyword>
<keyword evidence="7 11" id="KW-0067">ATP-binding</keyword>
<dbReference type="InterPro" id="IPR003593">
    <property type="entry name" value="AAA+_ATPase"/>
</dbReference>
<evidence type="ECO:0000256" key="8">
    <source>
        <dbReference type="ARBA" id="ARBA00023016"/>
    </source>
</evidence>
<dbReference type="InterPro" id="IPR014721">
    <property type="entry name" value="Ribsml_uS5_D2-typ_fold_subgr"/>
</dbReference>
<dbReference type="GO" id="GO:0008270">
    <property type="term" value="F:zinc ion binding"/>
    <property type="evidence" value="ECO:0007669"/>
    <property type="project" value="UniProtKB-KW"/>
</dbReference>
<comment type="domain">
    <text evidence="11">The middle region has homology to RecA with ATPase motifs including the RadA KNRFG motif, while the C-terminus is homologous to Lon protease.</text>
</comment>
<evidence type="ECO:0000256" key="2">
    <source>
        <dbReference type="ARBA" id="ARBA00022741"/>
    </source>
</evidence>
<dbReference type="PRINTS" id="PR01874">
    <property type="entry name" value="DNAREPAIRADA"/>
</dbReference>
<evidence type="ECO:0000256" key="6">
    <source>
        <dbReference type="ARBA" id="ARBA00022833"/>
    </source>
</evidence>
<dbReference type="PROSITE" id="PS50162">
    <property type="entry name" value="RECA_2"/>
    <property type="match status" value="1"/>
</dbReference>
<feature type="short sequence motif" description="RadA KNRFG motif" evidence="11">
    <location>
        <begin position="258"/>
        <end position="262"/>
    </location>
</feature>
<proteinExistence type="inferred from homology"/>
<feature type="binding site" evidence="11">
    <location>
        <begin position="101"/>
        <end position="108"/>
    </location>
    <ligand>
        <name>ATP</name>
        <dbReference type="ChEBI" id="CHEBI:30616"/>
    </ligand>
</feature>
<comment type="function">
    <text evidence="13">DNA-dependent ATPase involved in processing of recombination intermediates, plays a role in repairing DNA breaks. Stimulates the branch migration of RecA-mediated strand transfer reactions, allowing the 3' invading strand to extend heteroduplex DNA faster. Binds ssDNA in the presence of ADP but not other nucleotides, has ATPase activity that is stimulated by ssDNA and various branched DNA structures, but inhibited by SSB. Does not have RecA's homology-searching function.</text>
</comment>
<dbReference type="NCBIfam" id="TIGR00416">
    <property type="entry name" value="sms"/>
    <property type="match status" value="1"/>
</dbReference>
<keyword evidence="17" id="KW-1185">Reference proteome</keyword>
<dbReference type="GO" id="GO:0003684">
    <property type="term" value="F:damaged DNA binding"/>
    <property type="evidence" value="ECO:0007669"/>
    <property type="project" value="InterPro"/>
</dbReference>
<evidence type="ECO:0000256" key="12">
    <source>
        <dbReference type="NCBIfam" id="TIGR00416"/>
    </source>
</evidence>
<dbReference type="PANTHER" id="PTHR32472:SF10">
    <property type="entry name" value="DNA REPAIR PROTEIN RADA-LIKE PROTEIN"/>
    <property type="match status" value="1"/>
</dbReference>
<dbReference type="SUPFAM" id="SSF52540">
    <property type="entry name" value="P-loop containing nucleoside triphosphate hydrolases"/>
    <property type="match status" value="1"/>
</dbReference>
<comment type="similarity">
    <text evidence="11 13">Belongs to the RecA family. RadA subfamily.</text>
</comment>
<dbReference type="InterPro" id="IPR020588">
    <property type="entry name" value="RecA_ATP-bd"/>
</dbReference>
<dbReference type="Pfam" id="PF13541">
    <property type="entry name" value="ChlI"/>
    <property type="match status" value="1"/>
</dbReference>
<keyword evidence="10 11" id="KW-0234">DNA repair</keyword>
<evidence type="ECO:0000256" key="5">
    <source>
        <dbReference type="ARBA" id="ARBA00022801"/>
    </source>
</evidence>
<evidence type="ECO:0000256" key="7">
    <source>
        <dbReference type="ARBA" id="ARBA00022840"/>
    </source>
</evidence>
<evidence type="ECO:0000256" key="9">
    <source>
        <dbReference type="ARBA" id="ARBA00023125"/>
    </source>
</evidence>
<evidence type="ECO:0000256" key="14">
    <source>
        <dbReference type="SAM" id="MobiDB-lite"/>
    </source>
</evidence>
<name>A0A4Y6PNL1_PERCE</name>
<keyword evidence="4 13" id="KW-0863">Zinc-finger</keyword>
<dbReference type="GO" id="GO:0140664">
    <property type="term" value="F:ATP-dependent DNA damage sensor activity"/>
    <property type="evidence" value="ECO:0007669"/>
    <property type="project" value="InterPro"/>
</dbReference>
<evidence type="ECO:0000256" key="11">
    <source>
        <dbReference type="HAMAP-Rule" id="MF_01498"/>
    </source>
</evidence>
<dbReference type="FunFam" id="3.40.50.300:FF:000050">
    <property type="entry name" value="DNA repair protein RadA"/>
    <property type="match status" value="1"/>
</dbReference>
<keyword evidence="8 11" id="KW-0346">Stress response</keyword>
<reference evidence="16 17" key="1">
    <citation type="submission" date="2019-06" db="EMBL/GenBank/DDBJ databases">
        <title>Persicimonas caeni gen. nov., sp. nov., a predatory bacterium isolated from solar saltern.</title>
        <authorList>
            <person name="Wang S."/>
        </authorList>
    </citation>
    <scope>NUCLEOTIDE SEQUENCE [LARGE SCALE GENOMIC DNA]</scope>
    <source>
        <strain evidence="16 17">YN101</strain>
    </source>
</reference>
<dbReference type="AlphaFoldDB" id="A0A4Y6PNL1"/>
<evidence type="ECO:0000256" key="13">
    <source>
        <dbReference type="RuleBase" id="RU003555"/>
    </source>
</evidence>
<keyword evidence="6 13" id="KW-0862">Zinc</keyword>
<feature type="domain" description="RecA family profile 1" evidence="15">
    <location>
        <begin position="72"/>
        <end position="221"/>
    </location>
</feature>
<feature type="region of interest" description="Disordered" evidence="14">
    <location>
        <begin position="38"/>
        <end position="58"/>
    </location>
</feature>
<dbReference type="Pfam" id="PF18073">
    <property type="entry name" value="Zn_ribbon_LapB"/>
    <property type="match status" value="1"/>
</dbReference>
<dbReference type="InterPro" id="IPR041166">
    <property type="entry name" value="Rubredoxin_2"/>
</dbReference>